<dbReference type="EMBL" id="JACMYG010000003">
    <property type="protein sequence ID" value="MBC2689039.1"/>
    <property type="molecule type" value="Genomic_DNA"/>
</dbReference>
<dbReference type="AlphaFoldDB" id="A0A7X1GAW4"/>
<comment type="caution">
    <text evidence="3">The sequence shown here is derived from an EMBL/GenBank/DDBJ whole genome shotgun (WGS) entry which is preliminary data.</text>
</comment>
<keyword evidence="4" id="KW-1185">Reference proteome</keyword>
<gene>
    <name evidence="3" type="ORF">H7995_04425</name>
</gene>
<feature type="domain" description="Rhodanese" evidence="2">
    <location>
        <begin position="117"/>
        <end position="178"/>
    </location>
</feature>
<evidence type="ECO:0000259" key="2">
    <source>
        <dbReference type="PROSITE" id="PS50206"/>
    </source>
</evidence>
<name>A0A7X1GAW4_9PSED</name>
<organism evidence="3 4">
    <name type="scientific">Pseudomonas kielensis</name>
    <dbReference type="NCBI Taxonomy" id="2762577"/>
    <lineage>
        <taxon>Bacteria</taxon>
        <taxon>Pseudomonadati</taxon>
        <taxon>Pseudomonadota</taxon>
        <taxon>Gammaproteobacteria</taxon>
        <taxon>Pseudomonadales</taxon>
        <taxon>Pseudomonadaceae</taxon>
        <taxon>Pseudomonas</taxon>
    </lineage>
</organism>
<dbReference type="InterPro" id="IPR001763">
    <property type="entry name" value="Rhodanese-like_dom"/>
</dbReference>
<keyword evidence="1" id="KW-0732">Signal</keyword>
<feature type="chain" id="PRO_5031150852" evidence="1">
    <location>
        <begin position="28"/>
        <end position="185"/>
    </location>
</feature>
<accession>A0A7X1GAW4</accession>
<dbReference type="InterPro" id="IPR036873">
    <property type="entry name" value="Rhodanese-like_dom_sf"/>
</dbReference>
<dbReference type="Proteomes" id="UP000526003">
    <property type="component" value="Unassembled WGS sequence"/>
</dbReference>
<evidence type="ECO:0000313" key="3">
    <source>
        <dbReference type="EMBL" id="MBC2689039.1"/>
    </source>
</evidence>
<dbReference type="InterPro" id="IPR022376">
    <property type="entry name" value="PQQ_CXXCW"/>
</dbReference>
<sequence>MLRACRRLLCPPLTALSLCLLLGVAHAEGPLFSAEGYRISLYRSPTPDQAPGASIIDTAGLQTLLGQTPRPLLIDVYRRQWLHERFIEDQPHENLPGSHWLANTGDGDLTPAWQAYFARNLQTLTEGDRQRALVFYCRSDCWLSWNAVKRAAALGYQSVYWYRDGLDAWQAANLPVTLAQPEPFP</sequence>
<reference evidence="3 4" key="1">
    <citation type="submission" date="2020-08" db="EMBL/GenBank/DDBJ databases">
        <title>Pseudomonas sp. nov.</title>
        <authorList>
            <person name="Gieschler S."/>
            <person name="Fiedler G."/>
            <person name="Brinks E."/>
            <person name="Boehnlein C."/>
            <person name="Franz C.M.A.P."/>
            <person name="Kabisch J."/>
        </authorList>
    </citation>
    <scope>NUCLEOTIDE SEQUENCE [LARGE SCALE GENOMIC DNA]</scope>
    <source>
        <strain evidence="3 4">MBT-1</strain>
    </source>
</reference>
<feature type="signal peptide" evidence="1">
    <location>
        <begin position="1"/>
        <end position="27"/>
    </location>
</feature>
<dbReference type="PROSITE" id="PS50206">
    <property type="entry name" value="RHODANESE_3"/>
    <property type="match status" value="1"/>
</dbReference>
<evidence type="ECO:0000313" key="4">
    <source>
        <dbReference type="Proteomes" id="UP000526003"/>
    </source>
</evidence>
<evidence type="ECO:0000256" key="1">
    <source>
        <dbReference type="SAM" id="SignalP"/>
    </source>
</evidence>
<dbReference type="SUPFAM" id="SSF52821">
    <property type="entry name" value="Rhodanese/Cell cycle control phosphatase"/>
    <property type="match status" value="1"/>
</dbReference>
<dbReference type="Pfam" id="PF00581">
    <property type="entry name" value="Rhodanese"/>
    <property type="match status" value="1"/>
</dbReference>
<protein>
    <submittedName>
        <fullName evidence="3">PQQ-dependent catabolism-associated CXXCW motif protein</fullName>
    </submittedName>
</protein>
<dbReference type="CDD" id="cd00158">
    <property type="entry name" value="RHOD"/>
    <property type="match status" value="1"/>
</dbReference>
<dbReference type="Gene3D" id="3.40.250.10">
    <property type="entry name" value="Rhodanese-like domain"/>
    <property type="match status" value="1"/>
</dbReference>
<dbReference type="NCBIfam" id="TIGR03865">
    <property type="entry name" value="PQQ_CXXCW"/>
    <property type="match status" value="1"/>
</dbReference>
<proteinExistence type="predicted"/>
<dbReference type="RefSeq" id="WP_185818047.1">
    <property type="nucleotide sequence ID" value="NZ_JACMYG010000003.1"/>
</dbReference>